<keyword evidence="3 6" id="KW-0694">RNA-binding</keyword>
<dbReference type="InterPro" id="IPR011605">
    <property type="entry name" value="NusB_fam"/>
</dbReference>
<reference evidence="8" key="1">
    <citation type="journal article" date="2018" name="Environ. Microbiol.">
        <title>Sporulation capability and amylosome conservation among diverse human colonic and rumen isolates of the keystone starch-degrader Ruminococcus bromii.</title>
        <authorList>
            <person name="Mukhopadhya I."/>
            <person name="Morais S."/>
            <person name="Laverde-Gomez J."/>
            <person name="Sheridan P.O."/>
            <person name="Walker A.W."/>
            <person name="Kelly W."/>
            <person name="Klieve A.V."/>
            <person name="Ouwerkerk D."/>
            <person name="Duncan S.H."/>
            <person name="Louis P."/>
            <person name="Koropatkin N."/>
            <person name="Cockburn D."/>
            <person name="Kibler R."/>
            <person name="Cooper P.J."/>
            <person name="Sandoval C."/>
            <person name="Crost E."/>
            <person name="Juge N."/>
            <person name="Bayer E.A."/>
            <person name="Flint H.J."/>
        </authorList>
    </citation>
    <scope>NUCLEOTIDE SEQUENCE [LARGE SCALE GENOMIC DNA]</scope>
    <source>
        <strain evidence="8">ATCC 27255</strain>
    </source>
</reference>
<gene>
    <name evidence="6" type="primary">nusB</name>
    <name evidence="8" type="ORF">RBATCC27255_01302</name>
</gene>
<protein>
    <recommendedName>
        <fullName evidence="6">Transcription antitermination protein NusB</fullName>
    </recommendedName>
    <alternativeName>
        <fullName evidence="6">Antitermination factor NusB</fullName>
    </alternativeName>
</protein>
<evidence type="ECO:0000256" key="4">
    <source>
        <dbReference type="ARBA" id="ARBA00023015"/>
    </source>
</evidence>
<feature type="domain" description="NusB/RsmB/TIM44" evidence="7">
    <location>
        <begin position="33"/>
        <end position="155"/>
    </location>
</feature>
<evidence type="ECO:0000313" key="9">
    <source>
        <dbReference type="Proteomes" id="UP000233425"/>
    </source>
</evidence>
<organism evidence="8 9">
    <name type="scientific">Ruminococcus bromii</name>
    <dbReference type="NCBI Taxonomy" id="40518"/>
    <lineage>
        <taxon>Bacteria</taxon>
        <taxon>Bacillati</taxon>
        <taxon>Bacillota</taxon>
        <taxon>Clostridia</taxon>
        <taxon>Eubacteriales</taxon>
        <taxon>Oscillospiraceae</taxon>
        <taxon>Ruminococcus</taxon>
    </lineage>
</organism>
<dbReference type="RefSeq" id="WP_101029285.1">
    <property type="nucleotide sequence ID" value="NZ_CABMMZ010000063.1"/>
</dbReference>
<evidence type="ECO:0000256" key="2">
    <source>
        <dbReference type="ARBA" id="ARBA00022814"/>
    </source>
</evidence>
<dbReference type="PANTHER" id="PTHR11078">
    <property type="entry name" value="N UTILIZATION SUBSTANCE PROTEIN B-RELATED"/>
    <property type="match status" value="1"/>
</dbReference>
<evidence type="ECO:0000313" key="8">
    <source>
        <dbReference type="EMBL" id="PKD28248.1"/>
    </source>
</evidence>
<comment type="caution">
    <text evidence="8">The sequence shown here is derived from an EMBL/GenBank/DDBJ whole genome shotgun (WGS) entry which is preliminary data.</text>
</comment>
<evidence type="ECO:0000259" key="7">
    <source>
        <dbReference type="Pfam" id="PF01029"/>
    </source>
</evidence>
<evidence type="ECO:0000256" key="6">
    <source>
        <dbReference type="HAMAP-Rule" id="MF_00073"/>
    </source>
</evidence>
<proteinExistence type="inferred from homology"/>
<dbReference type="SUPFAM" id="SSF48013">
    <property type="entry name" value="NusB-like"/>
    <property type="match status" value="1"/>
</dbReference>
<dbReference type="GO" id="GO:0003723">
    <property type="term" value="F:RNA binding"/>
    <property type="evidence" value="ECO:0007669"/>
    <property type="project" value="UniProtKB-UniRule"/>
</dbReference>
<keyword evidence="5 6" id="KW-0804">Transcription</keyword>
<dbReference type="GO" id="GO:0005829">
    <property type="term" value="C:cytosol"/>
    <property type="evidence" value="ECO:0007669"/>
    <property type="project" value="TreeGrafter"/>
</dbReference>
<sequence>MNNEMNNEINEIEVNDAETSDIFEEEVNLTRSESREQAFMLLFSKSFDDEPLEETIDDNSEMFVGGVCAYAQAVVSGIEDKHEEIDEIIASHLKKGWTLSRISKPSLAILRLAVYEMKYLDNVPQSVSINEAVELAKKYTIDESKFVNGILGTYSREISGKSEK</sequence>
<dbReference type="EMBL" id="NNSR01000063">
    <property type="protein sequence ID" value="PKD28248.1"/>
    <property type="molecule type" value="Genomic_DNA"/>
</dbReference>
<keyword evidence="9" id="KW-1185">Reference proteome</keyword>
<comment type="similarity">
    <text evidence="1 6">Belongs to the NusB family.</text>
</comment>
<dbReference type="GeneID" id="93768614"/>
<dbReference type="Gene3D" id="1.10.940.10">
    <property type="entry name" value="NusB-like"/>
    <property type="match status" value="1"/>
</dbReference>
<evidence type="ECO:0000256" key="1">
    <source>
        <dbReference type="ARBA" id="ARBA00005952"/>
    </source>
</evidence>
<name>A0A2N0UMT2_9FIRM</name>
<evidence type="ECO:0000256" key="5">
    <source>
        <dbReference type="ARBA" id="ARBA00023163"/>
    </source>
</evidence>
<dbReference type="GO" id="GO:0006353">
    <property type="term" value="P:DNA-templated transcription termination"/>
    <property type="evidence" value="ECO:0007669"/>
    <property type="project" value="UniProtKB-UniRule"/>
</dbReference>
<comment type="function">
    <text evidence="6">Involved in transcription antitermination. Required for transcription of ribosomal RNA (rRNA) genes. Binds specifically to the boxA antiterminator sequence of the ribosomal RNA (rrn) operons.</text>
</comment>
<dbReference type="HAMAP" id="MF_00073">
    <property type="entry name" value="NusB"/>
    <property type="match status" value="1"/>
</dbReference>
<dbReference type="NCBIfam" id="TIGR01951">
    <property type="entry name" value="nusB"/>
    <property type="match status" value="1"/>
</dbReference>
<dbReference type="InterPro" id="IPR006027">
    <property type="entry name" value="NusB_RsmB_TIM44"/>
</dbReference>
<evidence type="ECO:0000256" key="3">
    <source>
        <dbReference type="ARBA" id="ARBA00022884"/>
    </source>
</evidence>
<dbReference type="InterPro" id="IPR035926">
    <property type="entry name" value="NusB-like_sf"/>
</dbReference>
<dbReference type="GO" id="GO:0031564">
    <property type="term" value="P:transcription antitermination"/>
    <property type="evidence" value="ECO:0007669"/>
    <property type="project" value="UniProtKB-KW"/>
</dbReference>
<dbReference type="Pfam" id="PF01029">
    <property type="entry name" value="NusB"/>
    <property type="match status" value="1"/>
</dbReference>
<accession>A0A2N0UMT2</accession>
<dbReference type="Proteomes" id="UP000233425">
    <property type="component" value="Unassembled WGS sequence"/>
</dbReference>
<keyword evidence="2 6" id="KW-0889">Transcription antitermination</keyword>
<keyword evidence="4 6" id="KW-0805">Transcription regulation</keyword>
<dbReference type="AlphaFoldDB" id="A0A2N0UMT2"/>
<dbReference type="PANTHER" id="PTHR11078:SF3">
    <property type="entry name" value="ANTITERMINATION NUSB DOMAIN-CONTAINING PROTEIN"/>
    <property type="match status" value="1"/>
</dbReference>